<dbReference type="InterPro" id="IPR050422">
    <property type="entry name" value="X-Pro_aminopeptidase_P"/>
</dbReference>
<feature type="domain" description="Peptidase M24 C-terminal" evidence="2">
    <location>
        <begin position="518"/>
        <end position="578"/>
    </location>
</feature>
<dbReference type="Pfam" id="PF16189">
    <property type="entry name" value="Creatinase_N_2"/>
    <property type="match status" value="1"/>
</dbReference>
<sequence>MRNKTVIWTDGRNIQNAMKMDCDWQIYRKVWWKNFELSFAKDNITLLGIEDDLVDQVWVDDRPPQINVTINALPIQFAGRSWQDKMRDVLEEMTKAGVDVLVVSDLDENPWLFNMRAFSFGFDPFFYSFAVIERRTRITRLYILDHKSMLSGRPSDPEVHMTLENHLDIGDGRCSVMVTENGYIESPYSADECSQNPIVQTREYNVKDVVKDVTRLASIPQTRKVWLSPYCSYALYSAVPKVKIYQDNTPVRILKSVKNPVEIKGMEDANLQDSVAAIRFFAKLEKEVKQGKNWTVYDAFHEIHNYRKQIPYFRAPAFRTLTGSGPTAAPIYNMPTPEDSQPITSEHIFMQDSGGQYLNTGTTDMTRSFHFGIPTEAEKDIYTRVLMAHINMAKLVWPEGRTGHDIDATAREPLWELGLDYSHETGHGIGAYGGVIEGPGRISSTYADFISDVPFYAAIFSEEENIYKFPDPTEYPLQKNMFFTVEPGFYEMDNIGVRMENVMYVTSAHLKQISSRCKFLRFETITLVPYEPHLIKYNMLSQTQLDWLNDYNGKVLQKTAPILERSGDKEALAWLMKRILKTGRLMIKE</sequence>
<feature type="domain" description="Peptidase M24" evidence="1">
    <location>
        <begin position="266"/>
        <end position="506"/>
    </location>
</feature>
<dbReference type="InterPro" id="IPR029149">
    <property type="entry name" value="Creatin/AminoP/Spt16_N"/>
</dbReference>
<dbReference type="Gene3D" id="3.40.350.10">
    <property type="entry name" value="Creatinase/prolidase N-terminal domain"/>
    <property type="match status" value="1"/>
</dbReference>
<dbReference type="PANTHER" id="PTHR43763">
    <property type="entry name" value="XAA-PRO AMINOPEPTIDASE 1"/>
    <property type="match status" value="1"/>
</dbReference>
<dbReference type="Pfam" id="PF00557">
    <property type="entry name" value="Peptidase_M24"/>
    <property type="match status" value="1"/>
</dbReference>
<dbReference type="PANTHER" id="PTHR43763:SF6">
    <property type="entry name" value="XAA-PRO AMINOPEPTIDASE 1"/>
    <property type="match status" value="1"/>
</dbReference>
<dbReference type="InterPro" id="IPR000994">
    <property type="entry name" value="Pept_M24"/>
</dbReference>
<dbReference type="Proteomes" id="UP000242188">
    <property type="component" value="Unassembled WGS sequence"/>
</dbReference>
<comment type="caution">
    <text evidence="3">The sequence shown here is derived from an EMBL/GenBank/DDBJ whole genome shotgun (WGS) entry which is preliminary data.</text>
</comment>
<evidence type="ECO:0000259" key="1">
    <source>
        <dbReference type="Pfam" id="PF00557"/>
    </source>
</evidence>
<keyword evidence="3" id="KW-0031">Aminopeptidase</keyword>
<evidence type="ECO:0000259" key="2">
    <source>
        <dbReference type="Pfam" id="PF16188"/>
    </source>
</evidence>
<protein>
    <submittedName>
        <fullName evidence="3">Xaa-Pro aminopeptidase 2</fullName>
    </submittedName>
</protein>
<organism evidence="3 4">
    <name type="scientific">Mizuhopecten yessoensis</name>
    <name type="common">Japanese scallop</name>
    <name type="synonym">Patinopecten yessoensis</name>
    <dbReference type="NCBI Taxonomy" id="6573"/>
    <lineage>
        <taxon>Eukaryota</taxon>
        <taxon>Metazoa</taxon>
        <taxon>Spiralia</taxon>
        <taxon>Lophotrochozoa</taxon>
        <taxon>Mollusca</taxon>
        <taxon>Bivalvia</taxon>
        <taxon>Autobranchia</taxon>
        <taxon>Pteriomorphia</taxon>
        <taxon>Pectinida</taxon>
        <taxon>Pectinoidea</taxon>
        <taxon>Pectinidae</taxon>
        <taxon>Mizuhopecten</taxon>
    </lineage>
</organism>
<keyword evidence="3" id="KW-0378">Hydrolase</keyword>
<dbReference type="SUPFAM" id="SSF55920">
    <property type="entry name" value="Creatinase/aminopeptidase"/>
    <property type="match status" value="1"/>
</dbReference>
<keyword evidence="4" id="KW-1185">Reference proteome</keyword>
<accession>A0A210PC77</accession>
<proteinExistence type="predicted"/>
<dbReference type="STRING" id="6573.A0A210PC77"/>
<dbReference type="InterPro" id="IPR036005">
    <property type="entry name" value="Creatinase/aminopeptidase-like"/>
</dbReference>
<reference evidence="3 4" key="1">
    <citation type="journal article" date="2017" name="Nat. Ecol. Evol.">
        <title>Scallop genome provides insights into evolution of bilaterian karyotype and development.</title>
        <authorList>
            <person name="Wang S."/>
            <person name="Zhang J."/>
            <person name="Jiao W."/>
            <person name="Li J."/>
            <person name="Xun X."/>
            <person name="Sun Y."/>
            <person name="Guo X."/>
            <person name="Huan P."/>
            <person name="Dong B."/>
            <person name="Zhang L."/>
            <person name="Hu X."/>
            <person name="Sun X."/>
            <person name="Wang J."/>
            <person name="Zhao C."/>
            <person name="Wang Y."/>
            <person name="Wang D."/>
            <person name="Huang X."/>
            <person name="Wang R."/>
            <person name="Lv J."/>
            <person name="Li Y."/>
            <person name="Zhang Z."/>
            <person name="Liu B."/>
            <person name="Lu W."/>
            <person name="Hui Y."/>
            <person name="Liang J."/>
            <person name="Zhou Z."/>
            <person name="Hou R."/>
            <person name="Li X."/>
            <person name="Liu Y."/>
            <person name="Li H."/>
            <person name="Ning X."/>
            <person name="Lin Y."/>
            <person name="Zhao L."/>
            <person name="Xing Q."/>
            <person name="Dou J."/>
            <person name="Li Y."/>
            <person name="Mao J."/>
            <person name="Guo H."/>
            <person name="Dou H."/>
            <person name="Li T."/>
            <person name="Mu C."/>
            <person name="Jiang W."/>
            <person name="Fu Q."/>
            <person name="Fu X."/>
            <person name="Miao Y."/>
            <person name="Liu J."/>
            <person name="Yu Q."/>
            <person name="Li R."/>
            <person name="Liao H."/>
            <person name="Li X."/>
            <person name="Kong Y."/>
            <person name="Jiang Z."/>
            <person name="Chourrout D."/>
            <person name="Li R."/>
            <person name="Bao Z."/>
        </authorList>
    </citation>
    <scope>NUCLEOTIDE SEQUENCE [LARGE SCALE GENOMIC DNA]</scope>
    <source>
        <strain evidence="3 4">PY_sf001</strain>
    </source>
</reference>
<dbReference type="InterPro" id="IPR032416">
    <property type="entry name" value="Peptidase_M24_C"/>
</dbReference>
<dbReference type="Pfam" id="PF16188">
    <property type="entry name" value="Peptidase_M24_C"/>
    <property type="match status" value="1"/>
</dbReference>
<dbReference type="Gene3D" id="3.90.230.10">
    <property type="entry name" value="Creatinase/methionine aminopeptidase superfamily"/>
    <property type="match status" value="1"/>
</dbReference>
<dbReference type="AlphaFoldDB" id="A0A210PC77"/>
<evidence type="ECO:0000313" key="4">
    <source>
        <dbReference type="Proteomes" id="UP000242188"/>
    </source>
</evidence>
<name>A0A210PC77_MIZYE</name>
<dbReference type="OrthoDB" id="9995434at2759"/>
<evidence type="ECO:0000313" key="3">
    <source>
        <dbReference type="EMBL" id="OWF34083.1"/>
    </source>
</evidence>
<keyword evidence="3" id="KW-0645">Protease</keyword>
<dbReference type="GO" id="GO:0004177">
    <property type="term" value="F:aminopeptidase activity"/>
    <property type="evidence" value="ECO:0007669"/>
    <property type="project" value="UniProtKB-KW"/>
</dbReference>
<gene>
    <name evidence="3" type="ORF">KP79_PYT04189</name>
</gene>
<dbReference type="EMBL" id="NEDP02082657">
    <property type="protein sequence ID" value="OWF34083.1"/>
    <property type="molecule type" value="Genomic_DNA"/>
</dbReference>